<dbReference type="Gene3D" id="1.10.357.10">
    <property type="entry name" value="Tetracycline Repressor, domain 2"/>
    <property type="match status" value="1"/>
</dbReference>
<dbReference type="Proteomes" id="UP000466554">
    <property type="component" value="Chromosome"/>
</dbReference>
<gene>
    <name evidence="1" type="ORF">MPRF_09640</name>
</gene>
<organism evidence="1 2">
    <name type="scientific">Mycolicibacterium parafortuitum</name>
    <name type="common">Mycobacterium parafortuitum</name>
    <dbReference type="NCBI Taxonomy" id="39692"/>
    <lineage>
        <taxon>Bacteria</taxon>
        <taxon>Bacillati</taxon>
        <taxon>Actinomycetota</taxon>
        <taxon>Actinomycetes</taxon>
        <taxon>Mycobacteriales</taxon>
        <taxon>Mycobacteriaceae</taxon>
        <taxon>Mycolicibacterium</taxon>
    </lineage>
</organism>
<dbReference type="AlphaFoldDB" id="A0A7I7TZQ4"/>
<proteinExistence type="predicted"/>
<reference evidence="1 2" key="1">
    <citation type="journal article" date="2019" name="Emerg. Microbes Infect.">
        <title>Comprehensive subspecies identification of 175 nontuberculous mycobacteria species based on 7547 genomic profiles.</title>
        <authorList>
            <person name="Matsumoto Y."/>
            <person name="Kinjo T."/>
            <person name="Motooka D."/>
            <person name="Nabeya D."/>
            <person name="Jung N."/>
            <person name="Uechi K."/>
            <person name="Horii T."/>
            <person name="Iida T."/>
            <person name="Fujita J."/>
            <person name="Nakamura S."/>
        </authorList>
    </citation>
    <scope>NUCLEOTIDE SEQUENCE [LARGE SCALE GENOMIC DNA]</scope>
    <source>
        <strain evidence="1 2">JCM 6367</strain>
    </source>
</reference>
<sequence>MLHGVADQLVRYDAEAFAAAFKDAPIGDGDVIATRLAKQILSIRDEPQLSRTRARLELSLLARGDPVLSENFAQMGESFRGIVERLVIAAQREHGPLDRTLLDEQISVVLSYLGGRILAFASDSAEPLTSDDIVRQLRAVITGVAALRPTGE</sequence>
<accession>A0A7I7TZQ4</accession>
<name>A0A7I7TZQ4_MYCPF</name>
<protein>
    <submittedName>
        <fullName evidence="1">Uncharacterized protein</fullName>
    </submittedName>
</protein>
<dbReference type="EMBL" id="AP022598">
    <property type="protein sequence ID" value="BBY74065.1"/>
    <property type="molecule type" value="Genomic_DNA"/>
</dbReference>
<evidence type="ECO:0000313" key="1">
    <source>
        <dbReference type="EMBL" id="BBY74065.1"/>
    </source>
</evidence>
<evidence type="ECO:0000313" key="2">
    <source>
        <dbReference type="Proteomes" id="UP000466554"/>
    </source>
</evidence>